<evidence type="ECO:0000256" key="1">
    <source>
        <dbReference type="ARBA" id="ARBA00006525"/>
    </source>
</evidence>
<comment type="similarity">
    <text evidence="1">Belongs to the DprA/Smf family.</text>
</comment>
<dbReference type="Gene3D" id="3.40.50.450">
    <property type="match status" value="1"/>
</dbReference>
<evidence type="ECO:0000313" key="6">
    <source>
        <dbReference type="Proteomes" id="UP000230821"/>
    </source>
</evidence>
<feature type="domain" description="Smf/DprA SLOG" evidence="3">
    <location>
        <begin position="81"/>
        <end position="290"/>
    </location>
</feature>
<evidence type="ECO:0000256" key="2">
    <source>
        <dbReference type="SAM" id="MobiDB-lite"/>
    </source>
</evidence>
<dbReference type="Gene3D" id="1.10.10.10">
    <property type="entry name" value="Winged helix-like DNA-binding domain superfamily/Winged helix DNA-binding domain"/>
    <property type="match status" value="1"/>
</dbReference>
<evidence type="ECO:0000259" key="3">
    <source>
        <dbReference type="Pfam" id="PF02481"/>
    </source>
</evidence>
<protein>
    <submittedName>
        <fullName evidence="5">DNA-protecting protein DprA</fullName>
    </submittedName>
</protein>
<reference evidence="5 6" key="1">
    <citation type="submission" date="2017-10" db="EMBL/GenBank/DDBJ databases">
        <title>Novel microbial diversity and functional potential in the marine mammal oral microbiome.</title>
        <authorList>
            <person name="Dudek N.K."/>
            <person name="Sun C.L."/>
            <person name="Burstein D."/>
            <person name="Kantor R.S."/>
            <person name="Aliaga Goltsman D.S."/>
            <person name="Bik E.M."/>
            <person name="Thomas B.C."/>
            <person name="Banfield J.F."/>
            <person name="Relman D.A."/>
        </authorList>
    </citation>
    <scope>NUCLEOTIDE SEQUENCE [LARGE SCALE GENOMIC DNA]</scope>
    <source>
        <strain evidence="5">DOLJORAL78_47_16</strain>
    </source>
</reference>
<dbReference type="NCBIfam" id="TIGR00732">
    <property type="entry name" value="dprA"/>
    <property type="match status" value="1"/>
</dbReference>
<feature type="region of interest" description="Disordered" evidence="2">
    <location>
        <begin position="306"/>
        <end position="326"/>
    </location>
</feature>
<gene>
    <name evidence="5" type="primary">dprA</name>
    <name evidence="5" type="ORF">CSA56_04155</name>
</gene>
<dbReference type="Pfam" id="PF02481">
    <property type="entry name" value="DNA_processg_A"/>
    <property type="match status" value="1"/>
</dbReference>
<dbReference type="Pfam" id="PF14520">
    <property type="entry name" value="HHH_5"/>
    <property type="match status" value="1"/>
</dbReference>
<dbReference type="PANTHER" id="PTHR43022">
    <property type="entry name" value="PROTEIN SMF"/>
    <property type="match status" value="1"/>
</dbReference>
<dbReference type="SUPFAM" id="SSF47781">
    <property type="entry name" value="RuvA domain 2-like"/>
    <property type="match status" value="1"/>
</dbReference>
<dbReference type="InterPro" id="IPR003488">
    <property type="entry name" value="DprA"/>
</dbReference>
<comment type="caution">
    <text evidence="5">The sequence shown here is derived from an EMBL/GenBank/DDBJ whole genome shotgun (WGS) entry which is preliminary data.</text>
</comment>
<accession>A0A2G6KIG2</accession>
<dbReference type="GO" id="GO:0009294">
    <property type="term" value="P:DNA-mediated transformation"/>
    <property type="evidence" value="ECO:0007669"/>
    <property type="project" value="InterPro"/>
</dbReference>
<evidence type="ECO:0000313" key="5">
    <source>
        <dbReference type="EMBL" id="PIE35447.1"/>
    </source>
</evidence>
<dbReference type="Pfam" id="PF17782">
    <property type="entry name" value="WHD_DprA"/>
    <property type="match status" value="1"/>
</dbReference>
<dbReference type="InterPro" id="IPR010994">
    <property type="entry name" value="RuvA_2-like"/>
</dbReference>
<feature type="compositionally biased region" description="Low complexity" evidence="2">
    <location>
        <begin position="309"/>
        <end position="323"/>
    </location>
</feature>
<dbReference type="InterPro" id="IPR041614">
    <property type="entry name" value="DprA_WH"/>
</dbReference>
<evidence type="ECO:0000259" key="4">
    <source>
        <dbReference type="Pfam" id="PF17782"/>
    </source>
</evidence>
<dbReference type="SUPFAM" id="SSF46785">
    <property type="entry name" value="Winged helix' DNA-binding domain"/>
    <property type="match status" value="1"/>
</dbReference>
<dbReference type="PANTHER" id="PTHR43022:SF1">
    <property type="entry name" value="PROTEIN SMF"/>
    <property type="match status" value="1"/>
</dbReference>
<sequence>MTSLEAKKYWIALRMVPGVGTMTYRKLLNTFVTPEQVFSASRHLLRSVPGIAEKTVANILNFEWSDRIKRELEAIEKARVQVVTWQDSQYPERLKRIFDPPPILYVKGNDLEAHELMLAVVGSRKASTYGRTVAENLCREFAVKGLSVVSGMARGIDSAVHRGTLKAGGRTVAVLGCGIDVIYPPENTRLYHEIAEKGSLVSELPMAAKPDRGNFPARNRIISGMSLGTVVVEAGARSGALITADMALEQGRDVFAVPGNITSASSRGTNRLIKQGAALVEHADDVLNAIPLELSRDLQHHLQEEFSFHHSSSPEQPDSSPSDLSEHEQCVFELIEQQPIHIDEITVRSKLPSGTVSAILMMLEMKSLIRQLAGKMFLRV</sequence>
<name>A0A2G6KIG2_9BACT</name>
<dbReference type="AlphaFoldDB" id="A0A2G6KIG2"/>
<feature type="domain" description="DprA winged helix" evidence="4">
    <location>
        <begin position="316"/>
        <end position="375"/>
    </location>
</feature>
<dbReference type="SUPFAM" id="SSF102405">
    <property type="entry name" value="MCP/YpsA-like"/>
    <property type="match status" value="1"/>
</dbReference>
<dbReference type="InterPro" id="IPR036390">
    <property type="entry name" value="WH_DNA-bd_sf"/>
</dbReference>
<dbReference type="EMBL" id="PDSK01000043">
    <property type="protein sequence ID" value="PIE35447.1"/>
    <property type="molecule type" value="Genomic_DNA"/>
</dbReference>
<dbReference type="InterPro" id="IPR057666">
    <property type="entry name" value="DrpA_SLOG"/>
</dbReference>
<dbReference type="Proteomes" id="UP000230821">
    <property type="component" value="Unassembled WGS sequence"/>
</dbReference>
<organism evidence="5 6">
    <name type="scientific">candidate division KSB3 bacterium</name>
    <dbReference type="NCBI Taxonomy" id="2044937"/>
    <lineage>
        <taxon>Bacteria</taxon>
        <taxon>candidate division KSB3</taxon>
    </lineage>
</organism>
<dbReference type="InterPro" id="IPR036388">
    <property type="entry name" value="WH-like_DNA-bd_sf"/>
</dbReference>
<proteinExistence type="inferred from homology"/>